<sequence length="624" mass="67971">MLTIALLCGSQPAIAQQTDPLAPTGTWSANVDGAAITPPMGWNSWNAFFTDLDEEKVLASAQVIVDTGLAAKGYRYINLDEGWWQHRRDDGRMLANTDRFPSTRTPDGATSFRPFTDRLHGMGLKAGLYSDLGRNTCAQAYMPDQTNLPRGTLTQREVGLYGHIDQDISQFFGEWGFDYIKIDGCGLRAYGPESERVVSGRYRALDPILNLETVALSDIPAVRGLFGEVKTALMRYNPDNDFVLSLCIWGSAHVRAWAKDIGNVSRTSDDITPHWGRMLTNFDTAVTRELYAHPGSWNDPDMLFIGKGDFDADHLTEARSHFTLWAFLNAPLLIGSDLRNTPQPLMDIFGNSALIALNQDPGGHQAVLAYDTDDLQILVKTLADGDKAVAILNRSSAPVEATLTAAHMKLRDDAAIATTDLWNGEGASFTGEMKVTVAPRETRAWRVRGNRALEDGMYLSELPGQVNPAVDGLTVPQVDPTIHRAASFGTRGSGARPFYTGWGGARADSTPYGRVLQVAGQHFASGIGVLANSRLEARNEGHRRFTASVGVDDSAEDADNEVTFALYGDGRLLTRSEPLSRGMPAQSLEADITGVTLLELVARTRDAANGRLPVTWGDAALMQR</sequence>
<dbReference type="Pfam" id="PF08305">
    <property type="entry name" value="NPCBM"/>
    <property type="match status" value="1"/>
</dbReference>
<reference evidence="7 8" key="1">
    <citation type="submission" date="2014-11" db="EMBL/GenBank/DDBJ databases">
        <title>Draft genome sequence of Kirrobacter mercurialis.</title>
        <authorList>
            <person name="Coil D.A."/>
            <person name="Eisen J.A."/>
        </authorList>
    </citation>
    <scope>NUCLEOTIDE SEQUENCE [LARGE SCALE GENOMIC DNA]</scope>
    <source>
        <strain evidence="7 8">Coronado</strain>
    </source>
</reference>
<dbReference type="InterPro" id="IPR013785">
    <property type="entry name" value="Aldolase_TIM"/>
</dbReference>
<comment type="similarity">
    <text evidence="1 5">Belongs to the glycosyl hydrolase 27 family.</text>
</comment>
<dbReference type="AlphaFoldDB" id="A0A0B2BYQ6"/>
<protein>
    <recommendedName>
        <fullName evidence="5">Alpha-galactosidase</fullName>
        <ecNumber evidence="5">3.2.1.22</ecNumber>
    </recommendedName>
    <alternativeName>
        <fullName evidence="5">Melibiase</fullName>
    </alternativeName>
</protein>
<dbReference type="InterPro" id="IPR017853">
    <property type="entry name" value="GH"/>
</dbReference>
<proteinExistence type="inferred from homology"/>
<evidence type="ECO:0000259" key="6">
    <source>
        <dbReference type="SMART" id="SM00776"/>
    </source>
</evidence>
<evidence type="ECO:0000256" key="2">
    <source>
        <dbReference type="ARBA" id="ARBA00022729"/>
    </source>
</evidence>
<name>A0A0B2BYQ6_9SPHN</name>
<dbReference type="InterPro" id="IPR041233">
    <property type="entry name" value="Melibiase_C"/>
</dbReference>
<dbReference type="SUPFAM" id="SSF51445">
    <property type="entry name" value="(Trans)glycosidases"/>
    <property type="match status" value="1"/>
</dbReference>
<dbReference type="InterPro" id="IPR013780">
    <property type="entry name" value="Glyco_hydro_b"/>
</dbReference>
<comment type="caution">
    <text evidence="7">The sequence shown here is derived from an EMBL/GenBank/DDBJ whole genome shotgun (WGS) entry which is preliminary data.</text>
</comment>
<dbReference type="STRING" id="1572751.PK98_03615"/>
<keyword evidence="4 5" id="KW-0326">Glycosidase</keyword>
<comment type="catalytic activity">
    <reaction evidence="5">
        <text>Hydrolysis of terminal, non-reducing alpha-D-galactose residues in alpha-D-galactosides, including galactose oligosaccharides, galactomannans and galactolipids.</text>
        <dbReference type="EC" id="3.2.1.22"/>
    </reaction>
</comment>
<keyword evidence="3 5" id="KW-0378">Hydrolase</keyword>
<dbReference type="Gene3D" id="2.60.40.1180">
    <property type="entry name" value="Golgi alpha-mannosidase II"/>
    <property type="match status" value="1"/>
</dbReference>
<dbReference type="GO" id="GO:0004557">
    <property type="term" value="F:alpha-galactosidase activity"/>
    <property type="evidence" value="ECO:0007669"/>
    <property type="project" value="UniProtKB-EC"/>
</dbReference>
<dbReference type="InterPro" id="IPR038637">
    <property type="entry name" value="NPCBM_sf"/>
</dbReference>
<evidence type="ECO:0000256" key="3">
    <source>
        <dbReference type="ARBA" id="ARBA00022801"/>
    </source>
</evidence>
<gene>
    <name evidence="7" type="ORF">PK98_03615</name>
</gene>
<dbReference type="PRINTS" id="PR00740">
    <property type="entry name" value="GLHYDRLASE27"/>
</dbReference>
<dbReference type="InterPro" id="IPR013222">
    <property type="entry name" value="Glyco_hyd_98_carb-bd"/>
</dbReference>
<evidence type="ECO:0000256" key="5">
    <source>
        <dbReference type="RuleBase" id="RU361168"/>
    </source>
</evidence>
<keyword evidence="8" id="KW-1185">Reference proteome</keyword>
<dbReference type="Pfam" id="PF17801">
    <property type="entry name" value="Melibiase_C"/>
    <property type="match status" value="1"/>
</dbReference>
<organism evidence="7 8">
    <name type="scientific">Croceibacterium mercuriale</name>
    <dbReference type="NCBI Taxonomy" id="1572751"/>
    <lineage>
        <taxon>Bacteria</taxon>
        <taxon>Pseudomonadati</taxon>
        <taxon>Pseudomonadota</taxon>
        <taxon>Alphaproteobacteria</taxon>
        <taxon>Sphingomonadales</taxon>
        <taxon>Erythrobacteraceae</taxon>
        <taxon>Croceibacterium</taxon>
    </lineage>
</organism>
<dbReference type="GO" id="GO:0005975">
    <property type="term" value="P:carbohydrate metabolic process"/>
    <property type="evidence" value="ECO:0007669"/>
    <property type="project" value="InterPro"/>
</dbReference>
<dbReference type="Gene3D" id="3.20.20.70">
    <property type="entry name" value="Aldolase class I"/>
    <property type="match status" value="1"/>
</dbReference>
<dbReference type="EC" id="3.2.1.22" evidence="5"/>
<dbReference type="Proteomes" id="UP000030988">
    <property type="component" value="Unassembled WGS sequence"/>
</dbReference>
<evidence type="ECO:0000313" key="8">
    <source>
        <dbReference type="Proteomes" id="UP000030988"/>
    </source>
</evidence>
<dbReference type="OrthoDB" id="9807519at2"/>
<dbReference type="CDD" id="cd14792">
    <property type="entry name" value="GH27"/>
    <property type="match status" value="1"/>
</dbReference>
<keyword evidence="5" id="KW-1015">Disulfide bond</keyword>
<feature type="domain" description="Glycosyl hydrolase family 98 putative carbohydrate-binding module" evidence="6">
    <location>
        <begin position="474"/>
        <end position="623"/>
    </location>
</feature>
<dbReference type="SMART" id="SM00776">
    <property type="entry name" value="NPCBM"/>
    <property type="match status" value="1"/>
</dbReference>
<dbReference type="InterPro" id="IPR002241">
    <property type="entry name" value="Glyco_hydro_27"/>
</dbReference>
<evidence type="ECO:0000313" key="7">
    <source>
        <dbReference type="EMBL" id="KHL26713.1"/>
    </source>
</evidence>
<keyword evidence="2" id="KW-0732">Signal</keyword>
<dbReference type="InterPro" id="IPR008979">
    <property type="entry name" value="Galactose-bd-like_sf"/>
</dbReference>
<dbReference type="Gene3D" id="2.60.120.1060">
    <property type="entry name" value="NPCBM/NEW2 domain"/>
    <property type="match status" value="1"/>
</dbReference>
<dbReference type="SUPFAM" id="SSF51011">
    <property type="entry name" value="Glycosyl hydrolase domain"/>
    <property type="match status" value="1"/>
</dbReference>
<dbReference type="EMBL" id="JTDN01000001">
    <property type="protein sequence ID" value="KHL26713.1"/>
    <property type="molecule type" value="Genomic_DNA"/>
</dbReference>
<dbReference type="SUPFAM" id="SSF49785">
    <property type="entry name" value="Galactose-binding domain-like"/>
    <property type="match status" value="1"/>
</dbReference>
<accession>A0A0B2BYQ6</accession>
<evidence type="ECO:0000256" key="1">
    <source>
        <dbReference type="ARBA" id="ARBA00009743"/>
    </source>
</evidence>
<dbReference type="Pfam" id="PF16499">
    <property type="entry name" value="Melibiase_2"/>
    <property type="match status" value="2"/>
</dbReference>
<dbReference type="PANTHER" id="PTHR11452">
    <property type="entry name" value="ALPHA-GALACTOSIDASE/ALPHA-N-ACETYLGALACTOSAMINIDASE"/>
    <property type="match status" value="1"/>
</dbReference>
<dbReference type="PANTHER" id="PTHR11452:SF36">
    <property type="entry name" value="ALPHA-GALACTOSIDASE"/>
    <property type="match status" value="1"/>
</dbReference>
<evidence type="ECO:0000256" key="4">
    <source>
        <dbReference type="ARBA" id="ARBA00023295"/>
    </source>
</evidence>